<accession>A0A6V7UY02</accession>
<dbReference type="EMBL" id="CAJEWN010000128">
    <property type="protein sequence ID" value="CAD2167530.1"/>
    <property type="molecule type" value="Genomic_DNA"/>
</dbReference>
<evidence type="ECO:0000313" key="2">
    <source>
        <dbReference type="Proteomes" id="UP000580250"/>
    </source>
</evidence>
<organism evidence="1 2">
    <name type="scientific">Meloidogyne enterolobii</name>
    <name type="common">Root-knot nematode worm</name>
    <name type="synonym">Meloidogyne mayaguensis</name>
    <dbReference type="NCBI Taxonomy" id="390850"/>
    <lineage>
        <taxon>Eukaryota</taxon>
        <taxon>Metazoa</taxon>
        <taxon>Ecdysozoa</taxon>
        <taxon>Nematoda</taxon>
        <taxon>Chromadorea</taxon>
        <taxon>Rhabditida</taxon>
        <taxon>Tylenchina</taxon>
        <taxon>Tylenchomorpha</taxon>
        <taxon>Tylenchoidea</taxon>
        <taxon>Meloidogynidae</taxon>
        <taxon>Meloidogyninae</taxon>
        <taxon>Meloidogyne</taxon>
    </lineage>
</organism>
<sequence>MNTNQLLLLLKRRKNVFDGHALWVKNLLKTGKHVDRNYLIFTQLNILRFDIIFTIYVCANINRDFLTLLICTNKE</sequence>
<gene>
    <name evidence="1" type="ORF">MENT_LOCUS18826</name>
</gene>
<reference evidence="1 2" key="1">
    <citation type="submission" date="2020-08" db="EMBL/GenBank/DDBJ databases">
        <authorList>
            <person name="Koutsovoulos G."/>
            <person name="Danchin GJ E."/>
        </authorList>
    </citation>
    <scope>NUCLEOTIDE SEQUENCE [LARGE SCALE GENOMIC DNA]</scope>
</reference>
<dbReference type="AlphaFoldDB" id="A0A6V7UY02"/>
<name>A0A6V7UY02_MELEN</name>
<proteinExistence type="predicted"/>
<evidence type="ECO:0000313" key="1">
    <source>
        <dbReference type="EMBL" id="CAD2167530.1"/>
    </source>
</evidence>
<protein>
    <submittedName>
        <fullName evidence="1">Uncharacterized protein</fullName>
    </submittedName>
</protein>
<comment type="caution">
    <text evidence="1">The sequence shown here is derived from an EMBL/GenBank/DDBJ whole genome shotgun (WGS) entry which is preliminary data.</text>
</comment>
<dbReference type="Proteomes" id="UP000580250">
    <property type="component" value="Unassembled WGS sequence"/>
</dbReference>